<organism evidence="2 3">
    <name type="scientific">Caenorhabditis tropicalis</name>
    <dbReference type="NCBI Taxonomy" id="1561998"/>
    <lineage>
        <taxon>Eukaryota</taxon>
        <taxon>Metazoa</taxon>
        <taxon>Ecdysozoa</taxon>
        <taxon>Nematoda</taxon>
        <taxon>Chromadorea</taxon>
        <taxon>Rhabditida</taxon>
        <taxon>Rhabditina</taxon>
        <taxon>Rhabditomorpha</taxon>
        <taxon>Rhabditoidea</taxon>
        <taxon>Rhabditidae</taxon>
        <taxon>Peloderinae</taxon>
        <taxon>Caenorhabditis</taxon>
    </lineage>
</organism>
<dbReference type="AlphaFoldDB" id="A0A1I7UTC3"/>
<reference evidence="3" key="1">
    <citation type="submission" date="2016-11" db="UniProtKB">
        <authorList>
            <consortium name="WormBaseParasite"/>
        </authorList>
    </citation>
    <scope>IDENTIFICATION</scope>
</reference>
<keyword evidence="2" id="KW-1185">Reference proteome</keyword>
<evidence type="ECO:0000313" key="2">
    <source>
        <dbReference type="Proteomes" id="UP000095282"/>
    </source>
</evidence>
<accession>A0A1I7UTC3</accession>
<protein>
    <submittedName>
        <fullName evidence="3">FBA_2 domain-containing protein</fullName>
    </submittedName>
</protein>
<sequence>MDPERISLSDINWPDQDLNVFLRSWQEGKTNRNLKLADLRTNSERDVKEVLKGCGGRLMDPRNTKFKFRDSNKWIYGGIHIRRKDGRLAVIQNNGFYYFDENQVVSRRQVEEYVDRWRKWNSEERSNTWYGEMFIVYIF</sequence>
<name>A0A1I7UTC3_9PELO</name>
<feature type="domain" description="Sdz-33 F-box" evidence="1">
    <location>
        <begin position="3"/>
        <end position="35"/>
    </location>
</feature>
<evidence type="ECO:0000313" key="3">
    <source>
        <dbReference type="WBParaSite" id="Csp11.Scaffold630.g19147.t1"/>
    </source>
</evidence>
<dbReference type="PANTHER" id="PTHR21503">
    <property type="entry name" value="F-BOX-CONTAINING HYPOTHETICAL PROTEIN C.ELEGANS"/>
    <property type="match status" value="1"/>
</dbReference>
<evidence type="ECO:0000259" key="1">
    <source>
        <dbReference type="Pfam" id="PF07735"/>
    </source>
</evidence>
<dbReference type="Proteomes" id="UP000095282">
    <property type="component" value="Unplaced"/>
</dbReference>
<dbReference type="eggNOG" id="ENOG502TKIQ">
    <property type="taxonomic scope" value="Eukaryota"/>
</dbReference>
<dbReference type="InterPro" id="IPR012885">
    <property type="entry name" value="F-box_Sdz-33"/>
</dbReference>
<dbReference type="WBParaSite" id="Csp11.Scaffold630.g19147.t1">
    <property type="protein sequence ID" value="Csp11.Scaffold630.g19147.t1"/>
    <property type="gene ID" value="Csp11.Scaffold630.g19147"/>
</dbReference>
<proteinExistence type="predicted"/>
<dbReference type="Pfam" id="PF07735">
    <property type="entry name" value="FBA_2"/>
    <property type="match status" value="1"/>
</dbReference>